<dbReference type="AlphaFoldDB" id="A0A409W0M3"/>
<protein>
    <submittedName>
        <fullName evidence="1">Uncharacterized protein</fullName>
    </submittedName>
</protein>
<name>A0A409W0M3_9AGAR</name>
<accession>A0A409W0M3</accession>
<proteinExistence type="predicted"/>
<keyword evidence="2" id="KW-1185">Reference proteome</keyword>
<dbReference type="InParanoid" id="A0A409W0M3"/>
<dbReference type="EMBL" id="NHTK01005887">
    <property type="protein sequence ID" value="PPQ72064.1"/>
    <property type="molecule type" value="Genomic_DNA"/>
</dbReference>
<organism evidence="1 2">
    <name type="scientific">Panaeolus cyanescens</name>
    <dbReference type="NCBI Taxonomy" id="181874"/>
    <lineage>
        <taxon>Eukaryota</taxon>
        <taxon>Fungi</taxon>
        <taxon>Dikarya</taxon>
        <taxon>Basidiomycota</taxon>
        <taxon>Agaricomycotina</taxon>
        <taxon>Agaricomycetes</taxon>
        <taxon>Agaricomycetidae</taxon>
        <taxon>Agaricales</taxon>
        <taxon>Agaricineae</taxon>
        <taxon>Galeropsidaceae</taxon>
        <taxon>Panaeolus</taxon>
    </lineage>
</organism>
<gene>
    <name evidence="1" type="ORF">CVT24_008292</name>
</gene>
<evidence type="ECO:0000313" key="2">
    <source>
        <dbReference type="Proteomes" id="UP000284842"/>
    </source>
</evidence>
<reference evidence="1 2" key="1">
    <citation type="journal article" date="2018" name="Evol. Lett.">
        <title>Horizontal gene cluster transfer increased hallucinogenic mushroom diversity.</title>
        <authorList>
            <person name="Reynolds H.T."/>
            <person name="Vijayakumar V."/>
            <person name="Gluck-Thaler E."/>
            <person name="Korotkin H.B."/>
            <person name="Matheny P.B."/>
            <person name="Slot J.C."/>
        </authorList>
    </citation>
    <scope>NUCLEOTIDE SEQUENCE [LARGE SCALE GENOMIC DNA]</scope>
    <source>
        <strain evidence="1 2">2629</strain>
    </source>
</reference>
<evidence type="ECO:0000313" key="1">
    <source>
        <dbReference type="EMBL" id="PPQ72064.1"/>
    </source>
</evidence>
<dbReference type="Proteomes" id="UP000284842">
    <property type="component" value="Unassembled WGS sequence"/>
</dbReference>
<sequence>MEDPMSIAPSVRDANVDRPKFPSSFYLQYIISVLSYLCATYPRRLVQFHEEYNTLVQTLITTFVDLEENVTILGIYTSADKWMFDTSQQCLELLVEIIDFFPDAVDFPNVRYIFEIYLQESSRRTNQGLNLEYSALLACKHQAPDFPEALANHSSHVESTLSEPECTVPGADDSANEYNWKEAASGVECPITAARMILVAYHIYRPRIRCSHKAHQQHISTQASSKLRFSCITQP</sequence>
<comment type="caution">
    <text evidence="1">The sequence shown here is derived from an EMBL/GenBank/DDBJ whole genome shotgun (WGS) entry which is preliminary data.</text>
</comment>